<name>A0A085N298_9BILA</name>
<dbReference type="Gene3D" id="3.40.120.10">
    <property type="entry name" value="Alpha-D-Glucose-1,6-Bisphosphate, subunit A, domain 3"/>
    <property type="match status" value="3"/>
</dbReference>
<dbReference type="GO" id="GO:0000287">
    <property type="term" value="F:magnesium ion binding"/>
    <property type="evidence" value="ECO:0007669"/>
    <property type="project" value="InterPro"/>
</dbReference>
<dbReference type="Pfam" id="PF02879">
    <property type="entry name" value="PGM_PMM_II"/>
    <property type="match status" value="1"/>
</dbReference>
<dbReference type="InterPro" id="IPR005845">
    <property type="entry name" value="A-D-PHexomutase_a/b/a-II"/>
</dbReference>
<gene>
    <name evidence="13" type="ORF">M513_02034</name>
    <name evidence="14" type="ORF">M514_02034</name>
</gene>
<evidence type="ECO:0000313" key="14">
    <source>
        <dbReference type="EMBL" id="KFD63594.1"/>
    </source>
</evidence>
<keyword evidence="5" id="KW-0597">Phosphoprotein</keyword>
<dbReference type="InterPro" id="IPR005846">
    <property type="entry name" value="A-D-PHexomutase_a/b/a-III"/>
</dbReference>
<organism evidence="14">
    <name type="scientific">Trichuris suis</name>
    <name type="common">pig whipworm</name>
    <dbReference type="NCBI Taxonomy" id="68888"/>
    <lineage>
        <taxon>Eukaryota</taxon>
        <taxon>Metazoa</taxon>
        <taxon>Ecdysozoa</taxon>
        <taxon>Nematoda</taxon>
        <taxon>Enoplea</taxon>
        <taxon>Dorylaimia</taxon>
        <taxon>Trichinellida</taxon>
        <taxon>Trichuridae</taxon>
        <taxon>Trichuris</taxon>
    </lineage>
</organism>
<feature type="domain" description="Alpha-D-phosphohexomutase alpha/beta/alpha" evidence="12">
    <location>
        <begin position="333"/>
        <end position="424"/>
    </location>
</feature>
<dbReference type="GO" id="GO:0005975">
    <property type="term" value="P:carbohydrate metabolic process"/>
    <property type="evidence" value="ECO:0007669"/>
    <property type="project" value="InterPro"/>
</dbReference>
<keyword evidence="7 9" id="KW-0460">Magnesium</keyword>
<protein>
    <recommendedName>
        <fullName evidence="4">phosphoglucomutase (alpha-D-glucose-1,6-bisphosphate-dependent)</fullName>
        <ecNumber evidence="4">5.4.2.2</ecNumber>
    </recommendedName>
</protein>
<dbReference type="FunFam" id="3.40.120.10:FF:000004">
    <property type="entry name" value="Phosphoglucomutase 5"/>
    <property type="match status" value="1"/>
</dbReference>
<dbReference type="InterPro" id="IPR045244">
    <property type="entry name" value="PGM"/>
</dbReference>
<dbReference type="GO" id="GO:0005829">
    <property type="term" value="C:cytosol"/>
    <property type="evidence" value="ECO:0007669"/>
    <property type="project" value="TreeGrafter"/>
</dbReference>
<accession>A0A085N298</accession>
<dbReference type="AlphaFoldDB" id="A0A085N298"/>
<dbReference type="InterPro" id="IPR005841">
    <property type="entry name" value="Alpha-D-phosphohexomutase_SF"/>
</dbReference>
<dbReference type="PROSITE" id="PS00710">
    <property type="entry name" value="PGM_PMM"/>
    <property type="match status" value="1"/>
</dbReference>
<dbReference type="PANTHER" id="PTHR22573">
    <property type="entry name" value="PHOSPHOHEXOMUTASE FAMILY MEMBER"/>
    <property type="match status" value="1"/>
</dbReference>
<dbReference type="SUPFAM" id="SSF55957">
    <property type="entry name" value="Phosphoglucomutase, C-terminal domain"/>
    <property type="match status" value="1"/>
</dbReference>
<evidence type="ECO:0000256" key="1">
    <source>
        <dbReference type="ARBA" id="ARBA00000443"/>
    </source>
</evidence>
<evidence type="ECO:0000256" key="7">
    <source>
        <dbReference type="ARBA" id="ARBA00022842"/>
    </source>
</evidence>
<evidence type="ECO:0000313" key="15">
    <source>
        <dbReference type="Proteomes" id="UP000030764"/>
    </source>
</evidence>
<dbReference type="SUPFAM" id="SSF53738">
    <property type="entry name" value="Phosphoglucomutase, first 3 domains"/>
    <property type="match status" value="3"/>
</dbReference>
<feature type="domain" description="Alpha-D-phosphohexomutase alpha/beta/alpha" evidence="10">
    <location>
        <begin position="20"/>
        <end position="160"/>
    </location>
</feature>
<keyword evidence="8" id="KW-0413">Isomerase</keyword>
<dbReference type="Pfam" id="PF02880">
    <property type="entry name" value="PGM_PMM_III"/>
    <property type="match status" value="1"/>
</dbReference>
<evidence type="ECO:0000259" key="11">
    <source>
        <dbReference type="Pfam" id="PF02879"/>
    </source>
</evidence>
<evidence type="ECO:0000256" key="5">
    <source>
        <dbReference type="ARBA" id="ARBA00022553"/>
    </source>
</evidence>
<dbReference type="Gene3D" id="3.30.310.50">
    <property type="entry name" value="Alpha-D-phosphohexomutase, C-terminal domain"/>
    <property type="match status" value="1"/>
</dbReference>
<evidence type="ECO:0000256" key="9">
    <source>
        <dbReference type="RuleBase" id="RU004326"/>
    </source>
</evidence>
<feature type="domain" description="Alpha-D-phosphohexomutase alpha/beta/alpha" evidence="11">
    <location>
        <begin position="214"/>
        <end position="306"/>
    </location>
</feature>
<dbReference type="PRINTS" id="PR00509">
    <property type="entry name" value="PGMPMM"/>
</dbReference>
<evidence type="ECO:0000256" key="8">
    <source>
        <dbReference type="ARBA" id="ARBA00023235"/>
    </source>
</evidence>
<dbReference type="Pfam" id="PF02878">
    <property type="entry name" value="PGM_PMM_I"/>
    <property type="match status" value="1"/>
</dbReference>
<dbReference type="EC" id="5.4.2.2" evidence="4"/>
<dbReference type="InterPro" id="IPR016066">
    <property type="entry name" value="A-D-PHexomutase_CS"/>
</dbReference>
<dbReference type="InterPro" id="IPR005844">
    <property type="entry name" value="A-D-PHexomutase_a/b/a-I"/>
</dbReference>
<dbReference type="FunFam" id="3.30.310.50:FF:000002">
    <property type="entry name" value="Phosphoglucomutase 5"/>
    <property type="match status" value="1"/>
</dbReference>
<evidence type="ECO:0000256" key="3">
    <source>
        <dbReference type="ARBA" id="ARBA00010231"/>
    </source>
</evidence>
<comment type="cofactor">
    <cofactor evidence="2">
        <name>Mg(2+)</name>
        <dbReference type="ChEBI" id="CHEBI:18420"/>
    </cofactor>
</comment>
<evidence type="ECO:0000313" key="13">
    <source>
        <dbReference type="EMBL" id="KFD57149.1"/>
    </source>
</evidence>
<dbReference type="InterPro" id="IPR016055">
    <property type="entry name" value="A-D-PHexomutase_a/b/a-I/II/III"/>
</dbReference>
<keyword evidence="15" id="KW-1185">Reference proteome</keyword>
<evidence type="ECO:0000256" key="4">
    <source>
        <dbReference type="ARBA" id="ARBA00012728"/>
    </source>
</evidence>
<dbReference type="NCBIfam" id="NF005737">
    <property type="entry name" value="PRK07564.1-1"/>
    <property type="match status" value="1"/>
</dbReference>
<dbReference type="Proteomes" id="UP000030764">
    <property type="component" value="Unassembled WGS sequence"/>
</dbReference>
<dbReference type="InterPro" id="IPR036900">
    <property type="entry name" value="A-D-PHexomutase_C_sf"/>
</dbReference>
<proteinExistence type="inferred from homology"/>
<dbReference type="GO" id="GO:0004614">
    <property type="term" value="F:phosphoglucomutase activity"/>
    <property type="evidence" value="ECO:0007669"/>
    <property type="project" value="UniProtKB-EC"/>
</dbReference>
<dbReference type="PANTHER" id="PTHR22573:SF2">
    <property type="entry name" value="PHOSPHOGLUCOMUTASE"/>
    <property type="match status" value="1"/>
</dbReference>
<sequence>MEYVHKVQATIVTTTAFDGQRPGTSGLRRPVATYMQEHYAENFIQCILDGGLKEKKKGATLILGGDGRVLNDIVFQKIFKIAAANGVAHIKMGVSGLMTTPAVSLAVREFKADGAIVLTASHNPGGQNGDFGIKFNGSNGGPASASVAEDIYQLTKTITHYSTCPELVINYTSIGCQRVDIDNVGTMTVEIFDSIKQYSDRMERIFDFYLLKSLFSGSITGKPFRVLIDCMHGVTGPFVRALFHDRLGAFSEDMRNCDPLSDFGGFIPDADLTQSNLVVEMERGTHDLGAAFDADGDRNIILGERGFFVTASDSLAVLADNVDTFPYFRSLADVKGFARSMPTTAAVDRQKLNLTCYEVPADGSLFADLMDAGLVTLFGDESLGIGYSYIREKDCIWSVLAWLTVVAKRKMSVEQIMRRHWATFGRNVFIRYDFENCDAAACHEMMSKLEQTITNASFAGRSFTGENRTFTVSKADNFTYVNPINGAVGLRICFTDNSRLIFRLFDMSSTMATVCIYADYYESDRQRQQLSASVLSKPLIDIAFDLSEIKKFVGCSEPTVVT</sequence>
<evidence type="ECO:0000259" key="10">
    <source>
        <dbReference type="Pfam" id="PF02878"/>
    </source>
</evidence>
<dbReference type="Proteomes" id="UP000030758">
    <property type="component" value="Unassembled WGS sequence"/>
</dbReference>
<evidence type="ECO:0000256" key="6">
    <source>
        <dbReference type="ARBA" id="ARBA00022723"/>
    </source>
</evidence>
<comment type="catalytic activity">
    <reaction evidence="1">
        <text>alpha-D-glucose 1-phosphate = alpha-D-glucose 6-phosphate</text>
        <dbReference type="Rhea" id="RHEA:23536"/>
        <dbReference type="ChEBI" id="CHEBI:58225"/>
        <dbReference type="ChEBI" id="CHEBI:58601"/>
        <dbReference type="EC" id="5.4.2.2"/>
    </reaction>
</comment>
<keyword evidence="6 9" id="KW-0479">Metal-binding</keyword>
<reference evidence="14 15" key="1">
    <citation type="journal article" date="2014" name="Nat. Genet.">
        <title>Genome and transcriptome of the porcine whipworm Trichuris suis.</title>
        <authorList>
            <person name="Jex A.R."/>
            <person name="Nejsum P."/>
            <person name="Schwarz E.M."/>
            <person name="Hu L."/>
            <person name="Young N.D."/>
            <person name="Hall R.S."/>
            <person name="Korhonen P.K."/>
            <person name="Liao S."/>
            <person name="Thamsborg S."/>
            <person name="Xia J."/>
            <person name="Xu P."/>
            <person name="Wang S."/>
            <person name="Scheerlinck J.P."/>
            <person name="Hofmann A."/>
            <person name="Sternberg P.W."/>
            <person name="Wang J."/>
            <person name="Gasser R.B."/>
        </authorList>
    </citation>
    <scope>NUCLEOTIDE SEQUENCE [LARGE SCALE GENOMIC DNA]</scope>
    <source>
        <strain evidence="14">DCEP-RM93F</strain>
        <strain evidence="13">DCEP-RM93M</strain>
    </source>
</reference>
<dbReference type="EMBL" id="KL363190">
    <property type="protein sequence ID" value="KFD57149.1"/>
    <property type="molecule type" value="Genomic_DNA"/>
</dbReference>
<dbReference type="Pfam" id="PF24947">
    <property type="entry name" value="PGM1_C_vert_fung"/>
    <property type="match status" value="1"/>
</dbReference>
<evidence type="ECO:0000259" key="12">
    <source>
        <dbReference type="Pfam" id="PF02880"/>
    </source>
</evidence>
<evidence type="ECO:0000256" key="2">
    <source>
        <dbReference type="ARBA" id="ARBA00001946"/>
    </source>
</evidence>
<comment type="similarity">
    <text evidence="3 9">Belongs to the phosphohexose mutase family.</text>
</comment>
<dbReference type="EMBL" id="KL367570">
    <property type="protein sequence ID" value="KFD63594.1"/>
    <property type="molecule type" value="Genomic_DNA"/>
</dbReference>